<dbReference type="STRING" id="395493.BegalDRAFT_2230"/>
<dbReference type="FunFam" id="3.40.50.300:FF:000006">
    <property type="entry name" value="DNA-binding transcriptional regulator NtrC"/>
    <property type="match status" value="1"/>
</dbReference>
<dbReference type="PANTHER" id="PTHR32071">
    <property type="entry name" value="TRANSCRIPTIONAL REGULATORY PROTEIN"/>
    <property type="match status" value="1"/>
</dbReference>
<dbReference type="PANTHER" id="PTHR32071:SF57">
    <property type="entry name" value="C4-DICARBOXYLATE TRANSPORT TRANSCRIPTIONAL REGULATORY PROTEIN DCTD"/>
    <property type="match status" value="1"/>
</dbReference>
<dbReference type="InterPro" id="IPR025662">
    <property type="entry name" value="Sigma_54_int_dom_ATP-bd_1"/>
</dbReference>
<evidence type="ECO:0000256" key="3">
    <source>
        <dbReference type="ARBA" id="ARBA00023015"/>
    </source>
</evidence>
<dbReference type="InterPro" id="IPR027417">
    <property type="entry name" value="P-loop_NTPase"/>
</dbReference>
<dbReference type="SUPFAM" id="SSF52540">
    <property type="entry name" value="P-loop containing nucleoside triphosphate hydrolases"/>
    <property type="match status" value="1"/>
</dbReference>
<dbReference type="Proteomes" id="UP000005744">
    <property type="component" value="Unassembled WGS sequence"/>
</dbReference>
<dbReference type="PROSITE" id="PS00676">
    <property type="entry name" value="SIGMA54_INTERACT_2"/>
    <property type="match status" value="1"/>
</dbReference>
<feature type="domain" description="Sigma-54 factor interaction" evidence="5">
    <location>
        <begin position="8"/>
        <end position="237"/>
    </location>
</feature>
<dbReference type="Gene3D" id="1.10.8.60">
    <property type="match status" value="1"/>
</dbReference>
<accession>I3CHJ3</accession>
<dbReference type="CDD" id="cd00009">
    <property type="entry name" value="AAA"/>
    <property type="match status" value="1"/>
</dbReference>
<dbReference type="InterPro" id="IPR058031">
    <property type="entry name" value="AAA_lid_NorR"/>
</dbReference>
<dbReference type="InterPro" id="IPR002078">
    <property type="entry name" value="Sigma_54_int"/>
</dbReference>
<dbReference type="GO" id="GO:0043565">
    <property type="term" value="F:sequence-specific DNA binding"/>
    <property type="evidence" value="ECO:0007669"/>
    <property type="project" value="InterPro"/>
</dbReference>
<dbReference type="eggNOG" id="COG3829">
    <property type="taxonomic scope" value="Bacteria"/>
</dbReference>
<dbReference type="AlphaFoldDB" id="I3CHJ3"/>
<evidence type="ECO:0000256" key="1">
    <source>
        <dbReference type="ARBA" id="ARBA00022741"/>
    </source>
</evidence>
<evidence type="ECO:0000256" key="4">
    <source>
        <dbReference type="ARBA" id="ARBA00023163"/>
    </source>
</evidence>
<name>I3CHJ3_9GAMM</name>
<dbReference type="PROSITE" id="PS00675">
    <property type="entry name" value="SIGMA54_INTERACT_1"/>
    <property type="match status" value="1"/>
</dbReference>
<dbReference type="OrthoDB" id="5297379at2"/>
<evidence type="ECO:0000259" key="5">
    <source>
        <dbReference type="PROSITE" id="PS50045"/>
    </source>
</evidence>
<evidence type="ECO:0000313" key="6">
    <source>
        <dbReference type="EMBL" id="EIJ43086.1"/>
    </source>
</evidence>
<dbReference type="Gene3D" id="1.10.10.60">
    <property type="entry name" value="Homeodomain-like"/>
    <property type="match status" value="1"/>
</dbReference>
<reference evidence="6 7" key="1">
    <citation type="submission" date="2011-11" db="EMBL/GenBank/DDBJ databases">
        <title>Improved High-Quality Draft sequence of Beggiatoa alba B18lD.</title>
        <authorList>
            <consortium name="US DOE Joint Genome Institute"/>
            <person name="Lucas S."/>
            <person name="Han J."/>
            <person name="Lapidus A."/>
            <person name="Cheng J.-F."/>
            <person name="Goodwin L."/>
            <person name="Pitluck S."/>
            <person name="Peters L."/>
            <person name="Mikhailova N."/>
            <person name="Held B."/>
            <person name="Detter J.C."/>
            <person name="Han C."/>
            <person name="Tapia R."/>
            <person name="Land M."/>
            <person name="Hauser L."/>
            <person name="Kyrpides N."/>
            <person name="Ivanova N."/>
            <person name="Pagani I."/>
            <person name="Samuel K."/>
            <person name="Teske A."/>
            <person name="Mueller J."/>
            <person name="Woyke T."/>
        </authorList>
    </citation>
    <scope>NUCLEOTIDE SEQUENCE [LARGE SCALE GENOMIC DNA]</scope>
    <source>
        <strain evidence="6 7">B18LD</strain>
    </source>
</reference>
<keyword evidence="6" id="KW-0238">DNA-binding</keyword>
<dbReference type="InterPro" id="IPR025943">
    <property type="entry name" value="Sigma_54_int_dom_ATP-bd_2"/>
</dbReference>
<dbReference type="PROSITE" id="PS50045">
    <property type="entry name" value="SIGMA54_INTERACT_4"/>
    <property type="match status" value="1"/>
</dbReference>
<dbReference type="EMBL" id="JH600070">
    <property type="protein sequence ID" value="EIJ43086.1"/>
    <property type="molecule type" value="Genomic_DNA"/>
</dbReference>
<dbReference type="InterPro" id="IPR009057">
    <property type="entry name" value="Homeodomain-like_sf"/>
</dbReference>
<gene>
    <name evidence="6" type="ORF">BegalDRAFT_2230</name>
</gene>
<dbReference type="Gene3D" id="3.40.50.300">
    <property type="entry name" value="P-loop containing nucleotide triphosphate hydrolases"/>
    <property type="match status" value="1"/>
</dbReference>
<proteinExistence type="predicted"/>
<keyword evidence="2" id="KW-0067">ATP-binding</keyword>
<dbReference type="GO" id="GO:0005524">
    <property type="term" value="F:ATP binding"/>
    <property type="evidence" value="ECO:0007669"/>
    <property type="project" value="UniProtKB-KW"/>
</dbReference>
<evidence type="ECO:0000313" key="7">
    <source>
        <dbReference type="Proteomes" id="UP000005744"/>
    </source>
</evidence>
<dbReference type="SUPFAM" id="SSF46689">
    <property type="entry name" value="Homeodomain-like"/>
    <property type="match status" value="1"/>
</dbReference>
<keyword evidence="7" id="KW-1185">Reference proteome</keyword>
<dbReference type="HOGENOM" id="CLU_000445_0_7_6"/>
<sequence>MSNAFATLIGEAGDFATVIRAAQMIALTDATVLILGESGTGKELLARAIHQASRRQQASFVTINCAALPESLAESELFGHRKGAFTGADTHRQGRIQAAAGGTLFLDEIGELPLSIQAKLLRFLENGECQAIGKNTPDKVNVRVITATNRDLYAEMQAGHFRQDLYYRLNIVPLELPPLRQRKSDIKGLIQHFTQQFAQQHQRTAPSYSPATLSVLTQHEWAGNVRELRNLCERLVLFHAGQRLEPTHLPIEYHQATTPIKTSPLPFFNGFPDEGINLVEVEIMLIRQALTKTYGNCSQAARLLGLSRDTLLYRIKKYGIV</sequence>
<keyword evidence="3" id="KW-0805">Transcription regulation</keyword>
<keyword evidence="4" id="KW-0804">Transcription</keyword>
<evidence type="ECO:0000256" key="2">
    <source>
        <dbReference type="ARBA" id="ARBA00022840"/>
    </source>
</evidence>
<keyword evidence="1" id="KW-0547">Nucleotide-binding</keyword>
<dbReference type="GO" id="GO:0006355">
    <property type="term" value="P:regulation of DNA-templated transcription"/>
    <property type="evidence" value="ECO:0007669"/>
    <property type="project" value="InterPro"/>
</dbReference>
<dbReference type="Pfam" id="PF25601">
    <property type="entry name" value="AAA_lid_14"/>
    <property type="match status" value="1"/>
</dbReference>
<dbReference type="RefSeq" id="WP_002689988.1">
    <property type="nucleotide sequence ID" value="NZ_JH600070.1"/>
</dbReference>
<dbReference type="InterPro" id="IPR003593">
    <property type="entry name" value="AAA+_ATPase"/>
</dbReference>
<dbReference type="InterPro" id="IPR002197">
    <property type="entry name" value="HTH_Fis"/>
</dbReference>
<dbReference type="SMART" id="SM00382">
    <property type="entry name" value="AAA"/>
    <property type="match status" value="1"/>
</dbReference>
<organism evidence="6 7">
    <name type="scientific">Beggiatoa alba B18LD</name>
    <dbReference type="NCBI Taxonomy" id="395493"/>
    <lineage>
        <taxon>Bacteria</taxon>
        <taxon>Pseudomonadati</taxon>
        <taxon>Pseudomonadota</taxon>
        <taxon>Gammaproteobacteria</taxon>
        <taxon>Thiotrichales</taxon>
        <taxon>Thiotrichaceae</taxon>
        <taxon>Beggiatoa</taxon>
    </lineage>
</organism>
<dbReference type="Pfam" id="PF02954">
    <property type="entry name" value="HTH_8"/>
    <property type="match status" value="1"/>
</dbReference>
<dbReference type="PRINTS" id="PR01590">
    <property type="entry name" value="HTHFIS"/>
</dbReference>
<protein>
    <submittedName>
        <fullName evidence="6">Response regulator with CheY-like receiver, AAA-type ATPase, and DNA-binding domains</fullName>
    </submittedName>
</protein>
<dbReference type="Pfam" id="PF00158">
    <property type="entry name" value="Sigma54_activat"/>
    <property type="match status" value="1"/>
</dbReference>